<dbReference type="EMBL" id="AP009389">
    <property type="protein sequence ID" value="BAF60330.1"/>
    <property type="molecule type" value="Genomic_DNA"/>
</dbReference>
<dbReference type="SUPFAM" id="SSF47413">
    <property type="entry name" value="lambda repressor-like DNA-binding domains"/>
    <property type="match status" value="1"/>
</dbReference>
<dbReference type="Pfam" id="PF01381">
    <property type="entry name" value="HTH_3"/>
    <property type="match status" value="1"/>
</dbReference>
<dbReference type="GO" id="GO:0003677">
    <property type="term" value="F:DNA binding"/>
    <property type="evidence" value="ECO:0007669"/>
    <property type="project" value="InterPro"/>
</dbReference>
<dbReference type="Gene3D" id="1.10.260.40">
    <property type="entry name" value="lambda repressor-like DNA-binding domains"/>
    <property type="match status" value="1"/>
</dbReference>
<dbReference type="KEGG" id="pth:PTH_2149"/>
<dbReference type="AlphaFoldDB" id="A5D0A5"/>
<dbReference type="CDD" id="cd00093">
    <property type="entry name" value="HTH_XRE"/>
    <property type="match status" value="1"/>
</dbReference>
<accession>A5D0A5</accession>
<feature type="domain" description="HTH cro/C1-type" evidence="1">
    <location>
        <begin position="9"/>
        <end position="65"/>
    </location>
</feature>
<keyword evidence="3" id="KW-1185">Reference proteome</keyword>
<sequence length="74" mass="8383">MGLRLVIKLKDVLRERGLTQQQLAEMSGVRRPSISEFATNARTTINKEHLLAIAKALNIRDIRELIDIVDDEKG</sequence>
<dbReference type="SMART" id="SM00530">
    <property type="entry name" value="HTH_XRE"/>
    <property type="match status" value="1"/>
</dbReference>
<dbReference type="eggNOG" id="COG3655">
    <property type="taxonomic scope" value="Bacteria"/>
</dbReference>
<protein>
    <submittedName>
        <fullName evidence="2">Predicted transcriptional regulator</fullName>
    </submittedName>
</protein>
<dbReference type="HOGENOM" id="CLU_066192_31_4_9"/>
<evidence type="ECO:0000259" key="1">
    <source>
        <dbReference type="PROSITE" id="PS50943"/>
    </source>
</evidence>
<organism evidence="2 3">
    <name type="scientific">Pelotomaculum thermopropionicum (strain DSM 13744 / JCM 10971 / SI)</name>
    <dbReference type="NCBI Taxonomy" id="370438"/>
    <lineage>
        <taxon>Bacteria</taxon>
        <taxon>Bacillati</taxon>
        <taxon>Bacillota</taxon>
        <taxon>Clostridia</taxon>
        <taxon>Eubacteriales</taxon>
        <taxon>Desulfotomaculaceae</taxon>
        <taxon>Pelotomaculum</taxon>
    </lineage>
</organism>
<dbReference type="InterPro" id="IPR010982">
    <property type="entry name" value="Lambda_DNA-bd_dom_sf"/>
</dbReference>
<reference evidence="3" key="1">
    <citation type="journal article" date="2008" name="Genome Res.">
        <title>The genome of Pelotomaculum thermopropionicum reveals niche-associated evolution in anaerobic microbiota.</title>
        <authorList>
            <person name="Kosaka T."/>
            <person name="Kato S."/>
            <person name="Shimoyama T."/>
            <person name="Ishii S."/>
            <person name="Abe T."/>
            <person name="Watanabe K."/>
        </authorList>
    </citation>
    <scope>NUCLEOTIDE SEQUENCE [LARGE SCALE GENOMIC DNA]</scope>
    <source>
        <strain evidence="3">DSM 13744 / JCM 10971 / SI</strain>
    </source>
</reference>
<evidence type="ECO:0000313" key="3">
    <source>
        <dbReference type="Proteomes" id="UP000006556"/>
    </source>
</evidence>
<dbReference type="Proteomes" id="UP000006556">
    <property type="component" value="Chromosome"/>
</dbReference>
<evidence type="ECO:0000313" key="2">
    <source>
        <dbReference type="EMBL" id="BAF60330.1"/>
    </source>
</evidence>
<proteinExistence type="predicted"/>
<dbReference type="PROSITE" id="PS50943">
    <property type="entry name" value="HTH_CROC1"/>
    <property type="match status" value="1"/>
</dbReference>
<dbReference type="InterPro" id="IPR001387">
    <property type="entry name" value="Cro/C1-type_HTH"/>
</dbReference>
<name>A5D0A5_PELTS</name>
<gene>
    <name evidence="2" type="ordered locus">PTH_2149</name>
</gene>